<evidence type="ECO:0000256" key="6">
    <source>
        <dbReference type="RuleBase" id="RU003653"/>
    </source>
</evidence>
<evidence type="ECO:0000256" key="1">
    <source>
        <dbReference type="ARBA" id="ARBA00002521"/>
    </source>
</evidence>
<evidence type="ECO:0000256" key="5">
    <source>
        <dbReference type="ARBA" id="ARBA00022801"/>
    </source>
</evidence>
<dbReference type="GO" id="GO:0005829">
    <property type="term" value="C:cytosol"/>
    <property type="evidence" value="ECO:0007669"/>
    <property type="project" value="TreeGrafter"/>
</dbReference>
<dbReference type="Pfam" id="PF00557">
    <property type="entry name" value="Peptidase_M24"/>
    <property type="match status" value="1"/>
</dbReference>
<dbReference type="GO" id="GO:0006508">
    <property type="term" value="P:proteolysis"/>
    <property type="evidence" value="ECO:0007669"/>
    <property type="project" value="UniProtKB-KW"/>
</dbReference>
<protein>
    <recommendedName>
        <fullName evidence="6">Methionine aminopeptidase</fullName>
        <ecNumber evidence="6">3.4.11.18</ecNumber>
    </recommendedName>
</protein>
<dbReference type="Gene3D" id="3.90.230.10">
    <property type="entry name" value="Creatinase/methionine aminopeptidase superfamily"/>
    <property type="match status" value="1"/>
</dbReference>
<reference evidence="8 9" key="1">
    <citation type="journal article" date="2015" name="Nature">
        <title>rRNA introns, odd ribosomes, and small enigmatic genomes across a large radiation of phyla.</title>
        <authorList>
            <person name="Brown C.T."/>
            <person name="Hug L.A."/>
            <person name="Thomas B.C."/>
            <person name="Sharon I."/>
            <person name="Castelle C.J."/>
            <person name="Singh A."/>
            <person name="Wilkins M.J."/>
            <person name="Williams K.H."/>
            <person name="Banfield J.F."/>
        </authorList>
    </citation>
    <scope>NUCLEOTIDE SEQUENCE [LARGE SCALE GENOMIC DNA]</scope>
</reference>
<comment type="caution">
    <text evidence="8">The sequence shown here is derived from an EMBL/GenBank/DDBJ whole genome shotgun (WGS) entry which is preliminary data.</text>
</comment>
<dbReference type="PATRIC" id="fig|1618432.3.peg.341"/>
<comment type="cofactor">
    <cofactor evidence="6">
        <name>Co(2+)</name>
        <dbReference type="ChEBI" id="CHEBI:48828"/>
    </cofactor>
    <cofactor evidence="6">
        <name>Zn(2+)</name>
        <dbReference type="ChEBI" id="CHEBI:29105"/>
    </cofactor>
    <cofactor evidence="6">
        <name>Mn(2+)</name>
        <dbReference type="ChEBI" id="CHEBI:29035"/>
    </cofactor>
    <cofactor evidence="6">
        <name>Fe(2+)</name>
        <dbReference type="ChEBI" id="CHEBI:29033"/>
    </cofactor>
    <text evidence="6">Binds 2 divalent metal cations per subunit. Has a high-affinity and a low affinity metal-binding site. The true nature of the physiological cofactor is under debate. The enzyme is active with cobalt, zinc, manganese or divalent iron ions.</text>
</comment>
<gene>
    <name evidence="8" type="ORF">US99_C0022G0001</name>
</gene>
<dbReference type="GO" id="GO:0004239">
    <property type="term" value="F:initiator methionyl aminopeptidase activity"/>
    <property type="evidence" value="ECO:0007669"/>
    <property type="project" value="UniProtKB-EC"/>
</dbReference>
<keyword evidence="4 6" id="KW-0479">Metal-binding</keyword>
<keyword evidence="2 6" id="KW-0031">Aminopeptidase</keyword>
<comment type="similarity">
    <text evidence="6">Belongs to the peptidase M24A family.</text>
</comment>
<dbReference type="NCBIfam" id="TIGR00500">
    <property type="entry name" value="met_pdase_I"/>
    <property type="match status" value="1"/>
</dbReference>
<evidence type="ECO:0000256" key="4">
    <source>
        <dbReference type="ARBA" id="ARBA00022723"/>
    </source>
</evidence>
<accession>A0A0G0MXL8</accession>
<feature type="non-terminal residue" evidence="8">
    <location>
        <position position="1"/>
    </location>
</feature>
<comment type="catalytic activity">
    <reaction evidence="6">
        <text>Release of N-terminal amino acids, preferentially methionine, from peptides and arylamides.</text>
        <dbReference type="EC" id="3.4.11.18"/>
    </reaction>
</comment>
<name>A0A0G0MXL8_9BACT</name>
<dbReference type="GO" id="GO:0070006">
    <property type="term" value="F:metalloaminopeptidase activity"/>
    <property type="evidence" value="ECO:0007669"/>
    <property type="project" value="InterPro"/>
</dbReference>
<proteinExistence type="inferred from homology"/>
<evidence type="ECO:0000313" key="9">
    <source>
        <dbReference type="Proteomes" id="UP000034324"/>
    </source>
</evidence>
<dbReference type="InterPro" id="IPR002467">
    <property type="entry name" value="Pept_M24A_MAP1"/>
</dbReference>
<sequence>VPGYKFATCITVNEQVVHGIPTDRKFVGTDLVSVDLAVVYKGWHTDCAWTILLEKNAEKEKFLKAGEEALWDGIAQAIEGNRVGDISNAIQAKVEDSGYSVVRSLVGHGVGRSLHEPPEIPGFGAKGSGVALKSGMTLAIEVIYAKGSSEVLLSKDGWTYETLDKSWGGLFEMTVVVGKEKAEVLTAWRNP</sequence>
<dbReference type="Proteomes" id="UP000034324">
    <property type="component" value="Unassembled WGS sequence"/>
</dbReference>
<comment type="function">
    <text evidence="1">Removes the N-terminal methionine from nascent proteins. The N-terminal methionine is often cleaved when the second residue in the primary sequence is small and uncharged (Met-Ala-, Cys, Gly, Pro, Ser, Thr, or Val). Requires deformylation of the N(alpha)-formylated initiator methionine before it can be hydrolyzed.</text>
</comment>
<keyword evidence="3 6" id="KW-0645">Protease</keyword>
<dbReference type="InterPro" id="IPR000994">
    <property type="entry name" value="Pept_M24"/>
</dbReference>
<evidence type="ECO:0000256" key="2">
    <source>
        <dbReference type="ARBA" id="ARBA00022438"/>
    </source>
</evidence>
<dbReference type="InterPro" id="IPR001714">
    <property type="entry name" value="Pept_M24_MAP"/>
</dbReference>
<organism evidence="8 9">
    <name type="scientific">Candidatus Daviesbacteria bacterium GW2011_GWF2_38_6</name>
    <dbReference type="NCBI Taxonomy" id="1618432"/>
    <lineage>
        <taxon>Bacteria</taxon>
        <taxon>Candidatus Daviesiibacteriota</taxon>
    </lineage>
</organism>
<dbReference type="EMBL" id="LBVC01000022">
    <property type="protein sequence ID" value="KKQ78409.1"/>
    <property type="molecule type" value="Genomic_DNA"/>
</dbReference>
<dbReference type="AlphaFoldDB" id="A0A0G0MXL8"/>
<evidence type="ECO:0000256" key="3">
    <source>
        <dbReference type="ARBA" id="ARBA00022670"/>
    </source>
</evidence>
<dbReference type="SUPFAM" id="SSF55920">
    <property type="entry name" value="Creatinase/aminopeptidase"/>
    <property type="match status" value="1"/>
</dbReference>
<feature type="domain" description="Peptidase M24" evidence="7">
    <location>
        <begin position="3"/>
        <end position="177"/>
    </location>
</feature>
<dbReference type="InterPro" id="IPR036005">
    <property type="entry name" value="Creatinase/aminopeptidase-like"/>
</dbReference>
<evidence type="ECO:0000259" key="7">
    <source>
        <dbReference type="Pfam" id="PF00557"/>
    </source>
</evidence>
<keyword evidence="5" id="KW-0378">Hydrolase</keyword>
<dbReference type="PANTHER" id="PTHR43330">
    <property type="entry name" value="METHIONINE AMINOPEPTIDASE"/>
    <property type="match status" value="1"/>
</dbReference>
<dbReference type="PRINTS" id="PR00599">
    <property type="entry name" value="MAPEPTIDASE"/>
</dbReference>
<evidence type="ECO:0000313" key="8">
    <source>
        <dbReference type="EMBL" id="KKQ78409.1"/>
    </source>
</evidence>
<dbReference type="GO" id="GO:0046872">
    <property type="term" value="F:metal ion binding"/>
    <property type="evidence" value="ECO:0007669"/>
    <property type="project" value="UniProtKB-KW"/>
</dbReference>
<dbReference type="PANTHER" id="PTHR43330:SF27">
    <property type="entry name" value="METHIONINE AMINOPEPTIDASE"/>
    <property type="match status" value="1"/>
</dbReference>
<dbReference type="EC" id="3.4.11.18" evidence="6"/>